<keyword evidence="2" id="KW-0418">Kinase</keyword>
<keyword evidence="1" id="KW-0521">NADP</keyword>
<organism evidence="2 3">
    <name type="scientific">Thalictrum thalictroides</name>
    <name type="common">Rue-anemone</name>
    <name type="synonym">Anemone thalictroides</name>
    <dbReference type="NCBI Taxonomy" id="46969"/>
    <lineage>
        <taxon>Eukaryota</taxon>
        <taxon>Viridiplantae</taxon>
        <taxon>Streptophyta</taxon>
        <taxon>Embryophyta</taxon>
        <taxon>Tracheophyta</taxon>
        <taxon>Spermatophyta</taxon>
        <taxon>Magnoliopsida</taxon>
        <taxon>Ranunculales</taxon>
        <taxon>Ranunculaceae</taxon>
        <taxon>Thalictroideae</taxon>
        <taxon>Thalictrum</taxon>
    </lineage>
</organism>
<keyword evidence="3" id="KW-1185">Reference proteome</keyword>
<gene>
    <name evidence="2" type="ORF">FRX31_027560</name>
</gene>
<dbReference type="AlphaFoldDB" id="A0A7J6VD72"/>
<evidence type="ECO:0000313" key="3">
    <source>
        <dbReference type="Proteomes" id="UP000554482"/>
    </source>
</evidence>
<dbReference type="Proteomes" id="UP000554482">
    <property type="component" value="Unassembled WGS sequence"/>
</dbReference>
<dbReference type="InterPro" id="IPR011147">
    <property type="entry name" value="Bifunc_Aspkin/hSer_DH"/>
</dbReference>
<name>A0A7J6VD72_THATH</name>
<proteinExistence type="predicted"/>
<accession>A0A7J6VD72</accession>
<comment type="caution">
    <text evidence="2">The sequence shown here is derived from an EMBL/GenBank/DDBJ whole genome shotgun (WGS) entry which is preliminary data.</text>
</comment>
<reference evidence="2 3" key="1">
    <citation type="submission" date="2020-06" db="EMBL/GenBank/DDBJ databases">
        <title>Transcriptomic and genomic resources for Thalictrum thalictroides and T. hernandezii: Facilitating candidate gene discovery in an emerging model plant lineage.</title>
        <authorList>
            <person name="Arias T."/>
            <person name="Riano-Pachon D.M."/>
            <person name="Di Stilio V.S."/>
        </authorList>
    </citation>
    <scope>NUCLEOTIDE SEQUENCE [LARGE SCALE GENOMIC DNA]</scope>
    <source>
        <strain evidence="3">cv. WT478/WT964</strain>
        <tissue evidence="2">Leaves</tissue>
    </source>
</reference>
<protein>
    <submittedName>
        <fullName evidence="2">Bifunctional aspartokinase/homoserine dehydrogenase protein</fullName>
    </submittedName>
</protein>
<evidence type="ECO:0000256" key="1">
    <source>
        <dbReference type="ARBA" id="ARBA00022857"/>
    </source>
</evidence>
<dbReference type="GO" id="GO:0009090">
    <property type="term" value="P:homoserine biosynthetic process"/>
    <property type="evidence" value="ECO:0007669"/>
    <property type="project" value="TreeGrafter"/>
</dbReference>
<dbReference type="PANTHER" id="PTHR43070:SF5">
    <property type="entry name" value="HOMOSERINE DEHYDROGENASE"/>
    <property type="match status" value="1"/>
</dbReference>
<dbReference type="EMBL" id="JABWDY010034224">
    <property type="protein sequence ID" value="KAF5182853.1"/>
    <property type="molecule type" value="Genomic_DNA"/>
</dbReference>
<dbReference type="Gene3D" id="3.30.2130.10">
    <property type="entry name" value="VC0802-like"/>
    <property type="match status" value="1"/>
</dbReference>
<dbReference type="SUPFAM" id="SSF55021">
    <property type="entry name" value="ACT-like"/>
    <property type="match status" value="1"/>
</dbReference>
<sequence length="197" mass="20989">MLMHHLSNNTSHSFSCSTSLFFFTTGHFPSLYPPSILGTSASRTTTSLSLSLGILQSFKSSKFSNNCFHPIMSSEPVAKDNEDFYIINNVALVNVKRTGVSGLPSTTNVISGIMEGLGVEVLLLSQDISKGTVCFAVHEKEVDAVAEALESRFQKESIDGCHSKVEVIPNCSILAAVDQKGANSPGVGVSFITALAK</sequence>
<dbReference type="PANTHER" id="PTHR43070">
    <property type="match status" value="1"/>
</dbReference>
<dbReference type="OrthoDB" id="1741932at2759"/>
<dbReference type="GO" id="GO:0004412">
    <property type="term" value="F:homoserine dehydrogenase activity"/>
    <property type="evidence" value="ECO:0007669"/>
    <property type="project" value="InterPro"/>
</dbReference>
<feature type="non-terminal residue" evidence="2">
    <location>
        <position position="1"/>
    </location>
</feature>
<evidence type="ECO:0000313" key="2">
    <source>
        <dbReference type="EMBL" id="KAF5182853.1"/>
    </source>
</evidence>
<dbReference type="InterPro" id="IPR045865">
    <property type="entry name" value="ACT-like_dom_sf"/>
</dbReference>
<dbReference type="GO" id="GO:0009067">
    <property type="term" value="P:aspartate family amino acid biosynthetic process"/>
    <property type="evidence" value="ECO:0007669"/>
    <property type="project" value="InterPro"/>
</dbReference>
<keyword evidence="2" id="KW-0808">Transferase</keyword>
<dbReference type="GO" id="GO:0016301">
    <property type="term" value="F:kinase activity"/>
    <property type="evidence" value="ECO:0007669"/>
    <property type="project" value="UniProtKB-KW"/>
</dbReference>